<feature type="non-terminal residue" evidence="2">
    <location>
        <position position="1"/>
    </location>
</feature>
<evidence type="ECO:0000256" key="1">
    <source>
        <dbReference type="SAM" id="MobiDB-lite"/>
    </source>
</evidence>
<dbReference type="EMBL" id="JRES01001044">
    <property type="protein sequence ID" value="KNC25981.1"/>
    <property type="molecule type" value="Genomic_DNA"/>
</dbReference>
<proteinExistence type="predicted"/>
<feature type="compositionally biased region" description="Low complexity" evidence="1">
    <location>
        <begin position="35"/>
        <end position="55"/>
    </location>
</feature>
<organism evidence="2 3">
    <name type="scientific">Lucilia cuprina</name>
    <name type="common">Green bottle fly</name>
    <name type="synonym">Australian sheep blowfly</name>
    <dbReference type="NCBI Taxonomy" id="7375"/>
    <lineage>
        <taxon>Eukaryota</taxon>
        <taxon>Metazoa</taxon>
        <taxon>Ecdysozoa</taxon>
        <taxon>Arthropoda</taxon>
        <taxon>Hexapoda</taxon>
        <taxon>Insecta</taxon>
        <taxon>Pterygota</taxon>
        <taxon>Neoptera</taxon>
        <taxon>Endopterygota</taxon>
        <taxon>Diptera</taxon>
        <taxon>Brachycera</taxon>
        <taxon>Muscomorpha</taxon>
        <taxon>Oestroidea</taxon>
        <taxon>Calliphoridae</taxon>
        <taxon>Luciliinae</taxon>
        <taxon>Lucilia</taxon>
    </lineage>
</organism>
<evidence type="ECO:0000313" key="2">
    <source>
        <dbReference type="EMBL" id="KNC25981.1"/>
    </source>
</evidence>
<name>A0A0L0C146_LUCCU</name>
<feature type="region of interest" description="Disordered" evidence="1">
    <location>
        <begin position="35"/>
        <end position="68"/>
    </location>
</feature>
<reference evidence="2 3" key="1">
    <citation type="journal article" date="2015" name="Nat. Commun.">
        <title>Lucilia cuprina genome unlocks parasitic fly biology to underpin future interventions.</title>
        <authorList>
            <person name="Anstead C.A."/>
            <person name="Korhonen P.K."/>
            <person name="Young N.D."/>
            <person name="Hall R.S."/>
            <person name="Jex A.R."/>
            <person name="Murali S.C."/>
            <person name="Hughes D.S."/>
            <person name="Lee S.F."/>
            <person name="Perry T."/>
            <person name="Stroehlein A.J."/>
            <person name="Ansell B.R."/>
            <person name="Breugelmans B."/>
            <person name="Hofmann A."/>
            <person name="Qu J."/>
            <person name="Dugan S."/>
            <person name="Lee S.L."/>
            <person name="Chao H."/>
            <person name="Dinh H."/>
            <person name="Han Y."/>
            <person name="Doddapaneni H.V."/>
            <person name="Worley K.C."/>
            <person name="Muzny D.M."/>
            <person name="Ioannidis P."/>
            <person name="Waterhouse R.M."/>
            <person name="Zdobnov E.M."/>
            <person name="James P.J."/>
            <person name="Bagnall N.H."/>
            <person name="Kotze A.C."/>
            <person name="Gibbs R.A."/>
            <person name="Richards S."/>
            <person name="Batterham P."/>
            <person name="Gasser R.B."/>
        </authorList>
    </citation>
    <scope>NUCLEOTIDE SEQUENCE [LARGE SCALE GENOMIC DNA]</scope>
    <source>
        <strain evidence="2 3">LS</strain>
        <tissue evidence="2">Full body</tissue>
    </source>
</reference>
<accession>A0A0L0C146</accession>
<feature type="non-terminal residue" evidence="2">
    <location>
        <position position="118"/>
    </location>
</feature>
<dbReference type="STRING" id="7375.A0A0L0C146"/>
<gene>
    <name evidence="2" type="ORF">FF38_01552</name>
</gene>
<dbReference type="AlphaFoldDB" id="A0A0L0C146"/>
<dbReference type="Proteomes" id="UP000037069">
    <property type="component" value="Unassembled WGS sequence"/>
</dbReference>
<protein>
    <submittedName>
        <fullName evidence="2">Uncharacterized protein</fullName>
    </submittedName>
</protein>
<comment type="caution">
    <text evidence="2">The sequence shown here is derived from an EMBL/GenBank/DDBJ whole genome shotgun (WGS) entry which is preliminary data.</text>
</comment>
<evidence type="ECO:0000313" key="3">
    <source>
        <dbReference type="Proteomes" id="UP000037069"/>
    </source>
</evidence>
<keyword evidence="3" id="KW-1185">Reference proteome</keyword>
<sequence>GAECQLIKKHDLRLDDCYAIDVRVNSSPSLGVAAAAAGATATTNPSPGSTGGTSSSKEEVKSSSSSNSYAAAVKTEGESFLILEPKKHYDTMQNVFIPFTFETIYHAPLNSSMKNSET</sequence>